<feature type="domain" description="Peptidase M16 C-terminal" evidence="8">
    <location>
        <begin position="234"/>
        <end position="266"/>
    </location>
</feature>
<dbReference type="InterPro" id="IPR050626">
    <property type="entry name" value="Peptidase_M16"/>
</dbReference>
<evidence type="ECO:0000259" key="7">
    <source>
        <dbReference type="Pfam" id="PF00675"/>
    </source>
</evidence>
<comment type="similarity">
    <text evidence="1">Belongs to the peptidase M16 family.</text>
</comment>
<feature type="domain" description="Peptidase M16 N-terminal" evidence="7">
    <location>
        <begin position="79"/>
        <end position="207"/>
    </location>
</feature>
<keyword evidence="5" id="KW-0862">Zinc</keyword>
<evidence type="ECO:0000256" key="5">
    <source>
        <dbReference type="ARBA" id="ARBA00022833"/>
    </source>
</evidence>
<evidence type="ECO:0000313" key="9">
    <source>
        <dbReference type="EMBL" id="KAJ1971997.1"/>
    </source>
</evidence>
<protein>
    <submittedName>
        <fullName evidence="9">Metalloprotease</fullName>
        <ecNumber evidence="9">3.4.24.56</ecNumber>
    </submittedName>
</protein>
<proteinExistence type="inferred from homology"/>
<evidence type="ECO:0000256" key="4">
    <source>
        <dbReference type="ARBA" id="ARBA00022801"/>
    </source>
</evidence>
<keyword evidence="2" id="KW-0645">Protease</keyword>
<dbReference type="GO" id="GO:0005739">
    <property type="term" value="C:mitochondrion"/>
    <property type="evidence" value="ECO:0007669"/>
    <property type="project" value="TreeGrafter"/>
</dbReference>
<sequence length="266" mass="30029">MTVVSHNDLQPPPGFVLDYVTVPSATGESGAANSPGDRLPYFRFDRPFDRSQEDDHQYRLLRLPNQLQALLVQAKPDEAIKSCASLGVHVGHFADPPSVQGLAHFCEHLLFMGTEKYPKENEYSQYLSQHGGRSNAYTDMNTTNYHFSVNSEFFEGALDRFAQFFIAPLFNEDCTERELLAVDSEHKKNIQNDGWRHFQLDKSLADPASPYAKFGTGSLKTLKDEPAKAGISIRKELLAFHDQYYSANLMALAVYGRESLDQLTEW</sequence>
<dbReference type="GO" id="GO:0051603">
    <property type="term" value="P:proteolysis involved in protein catabolic process"/>
    <property type="evidence" value="ECO:0007669"/>
    <property type="project" value="TreeGrafter"/>
</dbReference>
<evidence type="ECO:0000256" key="3">
    <source>
        <dbReference type="ARBA" id="ARBA00022723"/>
    </source>
</evidence>
<dbReference type="InterPro" id="IPR007863">
    <property type="entry name" value="Peptidase_M16_C"/>
</dbReference>
<evidence type="ECO:0000256" key="6">
    <source>
        <dbReference type="ARBA" id="ARBA00023049"/>
    </source>
</evidence>
<organism evidence="9 10">
    <name type="scientific">Dimargaris verticillata</name>
    <dbReference type="NCBI Taxonomy" id="2761393"/>
    <lineage>
        <taxon>Eukaryota</taxon>
        <taxon>Fungi</taxon>
        <taxon>Fungi incertae sedis</taxon>
        <taxon>Zoopagomycota</taxon>
        <taxon>Kickxellomycotina</taxon>
        <taxon>Dimargaritomycetes</taxon>
        <taxon>Dimargaritales</taxon>
        <taxon>Dimargaritaceae</taxon>
        <taxon>Dimargaris</taxon>
    </lineage>
</organism>
<keyword evidence="3" id="KW-0479">Metal-binding</keyword>
<dbReference type="OrthoDB" id="952271at2759"/>
<dbReference type="Proteomes" id="UP001151582">
    <property type="component" value="Unassembled WGS sequence"/>
</dbReference>
<dbReference type="PANTHER" id="PTHR43690">
    <property type="entry name" value="NARDILYSIN"/>
    <property type="match status" value="1"/>
</dbReference>
<dbReference type="GO" id="GO:0046872">
    <property type="term" value="F:metal ion binding"/>
    <property type="evidence" value="ECO:0007669"/>
    <property type="project" value="UniProtKB-KW"/>
</dbReference>
<keyword evidence="6 9" id="KW-0482">Metalloprotease</keyword>
<feature type="non-terminal residue" evidence="9">
    <location>
        <position position="266"/>
    </location>
</feature>
<evidence type="ECO:0000313" key="10">
    <source>
        <dbReference type="Proteomes" id="UP001151582"/>
    </source>
</evidence>
<evidence type="ECO:0000259" key="8">
    <source>
        <dbReference type="Pfam" id="PF05193"/>
    </source>
</evidence>
<comment type="caution">
    <text evidence="9">The sequence shown here is derived from an EMBL/GenBank/DDBJ whole genome shotgun (WGS) entry which is preliminary data.</text>
</comment>
<dbReference type="GO" id="GO:0043171">
    <property type="term" value="P:peptide catabolic process"/>
    <property type="evidence" value="ECO:0007669"/>
    <property type="project" value="TreeGrafter"/>
</dbReference>
<dbReference type="PROSITE" id="PS00143">
    <property type="entry name" value="INSULINASE"/>
    <property type="match status" value="1"/>
</dbReference>
<keyword evidence="10" id="KW-1185">Reference proteome</keyword>
<keyword evidence="4 9" id="KW-0378">Hydrolase</keyword>
<dbReference type="InterPro" id="IPR001431">
    <property type="entry name" value="Pept_M16_Zn_BS"/>
</dbReference>
<evidence type="ECO:0000256" key="1">
    <source>
        <dbReference type="ARBA" id="ARBA00007261"/>
    </source>
</evidence>
<dbReference type="FunFam" id="3.30.830.10:FF:000004">
    <property type="entry name" value="Putative insulin-degrading enzyme"/>
    <property type="match status" value="1"/>
</dbReference>
<evidence type="ECO:0000256" key="2">
    <source>
        <dbReference type="ARBA" id="ARBA00022670"/>
    </source>
</evidence>
<name>A0A9W8B0D8_9FUNG</name>
<dbReference type="SUPFAM" id="SSF63411">
    <property type="entry name" value="LuxS/MPP-like metallohydrolase"/>
    <property type="match status" value="1"/>
</dbReference>
<dbReference type="InterPro" id="IPR011765">
    <property type="entry name" value="Pept_M16_N"/>
</dbReference>
<dbReference type="PANTHER" id="PTHR43690:SF18">
    <property type="entry name" value="INSULIN-DEGRADING ENZYME-RELATED"/>
    <property type="match status" value="1"/>
</dbReference>
<gene>
    <name evidence="9" type="primary">STE23_3</name>
    <name evidence="9" type="ORF">H4R34_005555</name>
</gene>
<dbReference type="EMBL" id="JANBQB010001182">
    <property type="protein sequence ID" value="KAJ1971997.1"/>
    <property type="molecule type" value="Genomic_DNA"/>
</dbReference>
<dbReference type="InterPro" id="IPR011249">
    <property type="entry name" value="Metalloenz_LuxS/M16"/>
</dbReference>
<dbReference type="Pfam" id="PF05193">
    <property type="entry name" value="Peptidase_M16_C"/>
    <property type="match status" value="1"/>
</dbReference>
<dbReference type="EC" id="3.4.24.56" evidence="9"/>
<dbReference type="AlphaFoldDB" id="A0A9W8B0D8"/>
<dbReference type="GO" id="GO:0005829">
    <property type="term" value="C:cytosol"/>
    <property type="evidence" value="ECO:0007669"/>
    <property type="project" value="TreeGrafter"/>
</dbReference>
<accession>A0A9W8B0D8</accession>
<dbReference type="GO" id="GO:0004222">
    <property type="term" value="F:metalloendopeptidase activity"/>
    <property type="evidence" value="ECO:0007669"/>
    <property type="project" value="UniProtKB-EC"/>
</dbReference>
<dbReference type="Pfam" id="PF00675">
    <property type="entry name" value="Peptidase_M16"/>
    <property type="match status" value="1"/>
</dbReference>
<reference evidence="9" key="1">
    <citation type="submission" date="2022-07" db="EMBL/GenBank/DDBJ databases">
        <title>Phylogenomic reconstructions and comparative analyses of Kickxellomycotina fungi.</title>
        <authorList>
            <person name="Reynolds N.K."/>
            <person name="Stajich J.E."/>
            <person name="Barry K."/>
            <person name="Grigoriev I.V."/>
            <person name="Crous P."/>
            <person name="Smith M.E."/>
        </authorList>
    </citation>
    <scope>NUCLEOTIDE SEQUENCE</scope>
    <source>
        <strain evidence="9">RSA 567</strain>
    </source>
</reference>
<dbReference type="Gene3D" id="3.30.830.10">
    <property type="entry name" value="Metalloenzyme, LuxS/M16 peptidase-like"/>
    <property type="match status" value="1"/>
</dbReference>